<reference evidence="1 2" key="1">
    <citation type="submission" date="2024-04" db="EMBL/GenBank/DDBJ databases">
        <authorList>
            <person name="Waldvogel A.-M."/>
            <person name="Schoenle A."/>
        </authorList>
    </citation>
    <scope>NUCLEOTIDE SEQUENCE [LARGE SCALE GENOMIC DNA]</scope>
</reference>
<dbReference type="Proteomes" id="UP001497482">
    <property type="component" value="Chromosome 4"/>
</dbReference>
<dbReference type="AlphaFoldDB" id="A0AAV2LRT0"/>
<evidence type="ECO:0000313" key="1">
    <source>
        <dbReference type="EMBL" id="CAL1603236.1"/>
    </source>
</evidence>
<accession>A0AAV2LRT0</accession>
<dbReference type="EMBL" id="OZ035826">
    <property type="protein sequence ID" value="CAL1603236.1"/>
    <property type="molecule type" value="Genomic_DNA"/>
</dbReference>
<keyword evidence="2" id="KW-1185">Reference proteome</keyword>
<organism evidence="1 2">
    <name type="scientific">Knipowitschia caucasica</name>
    <name type="common">Caucasian dwarf goby</name>
    <name type="synonym">Pomatoschistus caucasicus</name>
    <dbReference type="NCBI Taxonomy" id="637954"/>
    <lineage>
        <taxon>Eukaryota</taxon>
        <taxon>Metazoa</taxon>
        <taxon>Chordata</taxon>
        <taxon>Craniata</taxon>
        <taxon>Vertebrata</taxon>
        <taxon>Euteleostomi</taxon>
        <taxon>Actinopterygii</taxon>
        <taxon>Neopterygii</taxon>
        <taxon>Teleostei</taxon>
        <taxon>Neoteleostei</taxon>
        <taxon>Acanthomorphata</taxon>
        <taxon>Gobiaria</taxon>
        <taxon>Gobiiformes</taxon>
        <taxon>Gobioidei</taxon>
        <taxon>Gobiidae</taxon>
        <taxon>Gobiinae</taxon>
        <taxon>Knipowitschia</taxon>
    </lineage>
</organism>
<protein>
    <submittedName>
        <fullName evidence="1">Uncharacterized protein</fullName>
    </submittedName>
</protein>
<evidence type="ECO:0000313" key="2">
    <source>
        <dbReference type="Proteomes" id="UP001497482"/>
    </source>
</evidence>
<gene>
    <name evidence="1" type="ORF">KC01_LOCUS30941</name>
</gene>
<proteinExistence type="predicted"/>
<sequence length="70" mass="7525">MDGRRRSHHAQCLQPTHAIAAVLGVSRGARGTGRVPLFPAALWCSLDHFMSCSFDGPVHDASSTRLIPSL</sequence>
<name>A0AAV2LRT0_KNICA</name>